<dbReference type="InterPro" id="IPR023809">
    <property type="entry name" value="Thiopep_bacteriocin_synth_dom"/>
</dbReference>
<accession>A0ABV9BTV3</accession>
<proteinExistence type="predicted"/>
<evidence type="ECO:0000259" key="1">
    <source>
        <dbReference type="Pfam" id="PF14028"/>
    </source>
</evidence>
<keyword evidence="3" id="KW-1185">Reference proteome</keyword>
<evidence type="ECO:0000313" key="3">
    <source>
        <dbReference type="Proteomes" id="UP001595990"/>
    </source>
</evidence>
<dbReference type="RefSeq" id="WP_417924107.1">
    <property type="nucleotide sequence ID" value="NZ_JBHSFS010000022.1"/>
</dbReference>
<protein>
    <submittedName>
        <fullName evidence="2">Lantibiotic dehydratase C-terminal domain-containing protein</fullName>
    </submittedName>
</protein>
<evidence type="ECO:0000313" key="2">
    <source>
        <dbReference type="EMBL" id="MFC4517545.1"/>
    </source>
</evidence>
<organism evidence="2 3">
    <name type="scientific">Streptomyces ehimensis</name>
    <dbReference type="NCBI Taxonomy" id="68195"/>
    <lineage>
        <taxon>Bacteria</taxon>
        <taxon>Bacillati</taxon>
        <taxon>Actinomycetota</taxon>
        <taxon>Actinomycetes</taxon>
        <taxon>Kitasatosporales</taxon>
        <taxon>Streptomycetaceae</taxon>
        <taxon>Streptomyces</taxon>
    </lineage>
</organism>
<dbReference type="EMBL" id="JBHSFS010000022">
    <property type="protein sequence ID" value="MFC4517545.1"/>
    <property type="molecule type" value="Genomic_DNA"/>
</dbReference>
<sequence>MTVDWISLHVFHGGSADPLLTEAVAPLTAELRSQGLTRDFFFLRYWEGGPHLRLRLRPSTPPAAEVLRRLAHDRLAGALEGRTLSSMPDARAYRELAGRLAAAEGLADYDRRLRPHPGVEHIPYRPEERAFGGREAVRAAERHFTVSSDIALGLLVRGAGQPRRAGFAFAALVLALAAWEPDPARVAGLISASSTAWGTAAPMGRDPGTPADHPRQHAGLRAQVDRYWRLGTGAVPQQPDDAVAAWLRSIRRLRDELTDLQRRGRFAPQSVGSALVAPDAGATAAEYALLVTLLRCVHLLHNRLGLGPARERSLLLFARTALIEFTTGKESR</sequence>
<reference evidence="3" key="1">
    <citation type="journal article" date="2019" name="Int. J. Syst. Evol. Microbiol.">
        <title>The Global Catalogue of Microorganisms (GCM) 10K type strain sequencing project: providing services to taxonomists for standard genome sequencing and annotation.</title>
        <authorList>
            <consortium name="The Broad Institute Genomics Platform"/>
            <consortium name="The Broad Institute Genome Sequencing Center for Infectious Disease"/>
            <person name="Wu L."/>
            <person name="Ma J."/>
        </authorList>
    </citation>
    <scope>NUCLEOTIDE SEQUENCE [LARGE SCALE GENOMIC DNA]</scope>
    <source>
        <strain evidence="3">CECT 8064</strain>
    </source>
</reference>
<dbReference type="Pfam" id="PF14028">
    <property type="entry name" value="Lant_dehydr_C"/>
    <property type="match status" value="1"/>
</dbReference>
<comment type="caution">
    <text evidence="2">The sequence shown here is derived from an EMBL/GenBank/DDBJ whole genome shotgun (WGS) entry which is preliminary data.</text>
</comment>
<name>A0ABV9BTV3_9ACTN</name>
<gene>
    <name evidence="2" type="ORF">ACFPEN_32120</name>
</gene>
<dbReference type="Proteomes" id="UP001595990">
    <property type="component" value="Unassembled WGS sequence"/>
</dbReference>
<feature type="domain" description="Thiopeptide-type bacteriocin biosynthesis" evidence="1">
    <location>
        <begin position="5"/>
        <end position="321"/>
    </location>
</feature>